<evidence type="ECO:0000313" key="2">
    <source>
        <dbReference type="Proteomes" id="UP000589738"/>
    </source>
</evidence>
<name>A0A841N533_9FLAO</name>
<reference evidence="1 2" key="1">
    <citation type="submission" date="2020-08" db="EMBL/GenBank/DDBJ databases">
        <title>Functional genomics of gut bacteria from endangered species of beetles.</title>
        <authorList>
            <person name="Carlos-Shanley C."/>
        </authorList>
    </citation>
    <scope>NUCLEOTIDE SEQUENCE [LARGE SCALE GENOMIC DNA]</scope>
    <source>
        <strain evidence="1 2">S00136</strain>
    </source>
</reference>
<gene>
    <name evidence="1" type="ORF">HNP36_001286</name>
</gene>
<dbReference type="AlphaFoldDB" id="A0A841N533"/>
<dbReference type="EMBL" id="JACHLC010000001">
    <property type="protein sequence ID" value="MBB6370233.1"/>
    <property type="molecule type" value="Genomic_DNA"/>
</dbReference>
<comment type="caution">
    <text evidence="1">The sequence shown here is derived from an EMBL/GenBank/DDBJ whole genome shotgun (WGS) entry which is preliminary data.</text>
</comment>
<dbReference type="Proteomes" id="UP000589738">
    <property type="component" value="Unassembled WGS sequence"/>
</dbReference>
<accession>A0A841N533</accession>
<sequence length="72" mass="8559">MIFLTTIFTEWYRSKAKAMIKFRQNNPVKISISERRMDWAVIFCFKCSRSYGMDKDSLTGSLDKLAPKSWFH</sequence>
<keyword evidence="2" id="KW-1185">Reference proteome</keyword>
<proteinExistence type="predicted"/>
<organism evidence="1 2">
    <name type="scientific">Chryseobacterium shigense</name>
    <dbReference type="NCBI Taxonomy" id="297244"/>
    <lineage>
        <taxon>Bacteria</taxon>
        <taxon>Pseudomonadati</taxon>
        <taxon>Bacteroidota</taxon>
        <taxon>Flavobacteriia</taxon>
        <taxon>Flavobacteriales</taxon>
        <taxon>Weeksellaceae</taxon>
        <taxon>Chryseobacterium group</taxon>
        <taxon>Chryseobacterium</taxon>
    </lineage>
</organism>
<evidence type="ECO:0000313" key="1">
    <source>
        <dbReference type="EMBL" id="MBB6370233.1"/>
    </source>
</evidence>
<protein>
    <submittedName>
        <fullName evidence="1">Uncharacterized protein</fullName>
    </submittedName>
</protein>